<comment type="catalytic activity">
    <reaction evidence="12 13">
        <text>tRNA(Phe) + L-phenylalanine + ATP = L-phenylalanyl-tRNA(Phe) + AMP + diphosphate + H(+)</text>
        <dbReference type="Rhea" id="RHEA:19413"/>
        <dbReference type="Rhea" id="RHEA-COMP:9668"/>
        <dbReference type="Rhea" id="RHEA-COMP:9699"/>
        <dbReference type="ChEBI" id="CHEBI:15378"/>
        <dbReference type="ChEBI" id="CHEBI:30616"/>
        <dbReference type="ChEBI" id="CHEBI:33019"/>
        <dbReference type="ChEBI" id="CHEBI:58095"/>
        <dbReference type="ChEBI" id="CHEBI:78442"/>
        <dbReference type="ChEBI" id="CHEBI:78531"/>
        <dbReference type="ChEBI" id="CHEBI:456215"/>
        <dbReference type="EC" id="6.1.1.20"/>
    </reaction>
</comment>
<evidence type="ECO:0000256" key="6">
    <source>
        <dbReference type="ARBA" id="ARBA00022723"/>
    </source>
</evidence>
<evidence type="ECO:0000256" key="2">
    <source>
        <dbReference type="ARBA" id="ARBA00010207"/>
    </source>
</evidence>
<dbReference type="EC" id="6.1.1.20" evidence="13"/>
<dbReference type="HAMAP" id="MF_00281">
    <property type="entry name" value="Phe_tRNA_synth_alpha1"/>
    <property type="match status" value="1"/>
</dbReference>
<keyword evidence="6 13" id="KW-0479">Metal-binding</keyword>
<dbReference type="GO" id="GO:0004826">
    <property type="term" value="F:phenylalanine-tRNA ligase activity"/>
    <property type="evidence" value="ECO:0007669"/>
    <property type="project" value="UniProtKB-UniRule"/>
</dbReference>
<gene>
    <name evidence="13" type="primary">pheS</name>
    <name evidence="15" type="ORF">C9I82_380</name>
</gene>
<keyword evidence="4 13" id="KW-0963">Cytoplasm</keyword>
<evidence type="ECO:0000256" key="7">
    <source>
        <dbReference type="ARBA" id="ARBA00022741"/>
    </source>
</evidence>
<evidence type="ECO:0000256" key="1">
    <source>
        <dbReference type="ARBA" id="ARBA00004496"/>
    </source>
</evidence>
<comment type="similarity">
    <text evidence="2 13">Belongs to the class-II aminoacyl-tRNA synthetase family. Phe-tRNA synthetase alpha subunit type 1 subfamily.</text>
</comment>
<dbReference type="GO" id="GO:0005737">
    <property type="term" value="C:cytoplasm"/>
    <property type="evidence" value="ECO:0007669"/>
    <property type="project" value="UniProtKB-SubCell"/>
</dbReference>
<dbReference type="CDD" id="cd00496">
    <property type="entry name" value="PheRS_alpha_core"/>
    <property type="match status" value="1"/>
</dbReference>
<dbReference type="InterPro" id="IPR004188">
    <property type="entry name" value="Phe-tRNA_ligase_II_N"/>
</dbReference>
<dbReference type="InterPro" id="IPR022911">
    <property type="entry name" value="Phe_tRNA_ligase_alpha1_bac"/>
</dbReference>
<dbReference type="InterPro" id="IPR002319">
    <property type="entry name" value="Phenylalanyl-tRNA_Synthase"/>
</dbReference>
<evidence type="ECO:0000256" key="5">
    <source>
        <dbReference type="ARBA" id="ARBA00022598"/>
    </source>
</evidence>
<keyword evidence="8 13" id="KW-0067">ATP-binding</keyword>
<evidence type="ECO:0000256" key="9">
    <source>
        <dbReference type="ARBA" id="ARBA00022842"/>
    </source>
</evidence>
<keyword evidence="9 13" id="KW-0460">Magnesium</keyword>
<dbReference type="PANTHER" id="PTHR11538:SF41">
    <property type="entry name" value="PHENYLALANINE--TRNA LIGASE, MITOCHONDRIAL"/>
    <property type="match status" value="1"/>
</dbReference>
<dbReference type="AlphaFoldDB" id="A0A346E031"/>
<dbReference type="NCBIfam" id="TIGR00468">
    <property type="entry name" value="pheS"/>
    <property type="match status" value="1"/>
</dbReference>
<keyword evidence="11 13" id="KW-0030">Aminoacyl-tRNA synthetase</keyword>
<keyword evidence="10 13" id="KW-0648">Protein biosynthesis</keyword>
<dbReference type="GO" id="GO:0000287">
    <property type="term" value="F:magnesium ion binding"/>
    <property type="evidence" value="ECO:0007669"/>
    <property type="project" value="UniProtKB-UniRule"/>
</dbReference>
<dbReference type="GO" id="GO:0000049">
    <property type="term" value="F:tRNA binding"/>
    <property type="evidence" value="ECO:0007669"/>
    <property type="project" value="InterPro"/>
</dbReference>
<comment type="cofactor">
    <cofactor evidence="13">
        <name>Mg(2+)</name>
        <dbReference type="ChEBI" id="CHEBI:18420"/>
    </cofactor>
    <text evidence="13">Binds 2 magnesium ions per tetramer.</text>
</comment>
<accession>A0A346E031</accession>
<feature type="domain" description="Aminoacyl-transfer RNA synthetases class-II family profile" evidence="14">
    <location>
        <begin position="122"/>
        <end position="321"/>
    </location>
</feature>
<organism evidence="15 16">
    <name type="scientific">Candidatus Purcelliella pentastirinorum</name>
    <dbReference type="NCBI Taxonomy" id="472834"/>
    <lineage>
        <taxon>Bacteria</taxon>
        <taxon>Pseudomonadati</taxon>
        <taxon>Pseudomonadota</taxon>
        <taxon>Gammaproteobacteria</taxon>
        <taxon>Enterobacterales</taxon>
        <taxon>Enterobacteriaceae</taxon>
        <taxon>Candidatus Purcelliella</taxon>
    </lineage>
</organism>
<protein>
    <recommendedName>
        <fullName evidence="13">Phenylalanine--tRNA ligase alpha subunit</fullName>
        <ecNumber evidence="13">6.1.1.20</ecNumber>
    </recommendedName>
    <alternativeName>
        <fullName evidence="13">Phenylalanyl-tRNA synthetase alpha subunit</fullName>
        <shortName evidence="13">PheRS</shortName>
    </alternativeName>
</protein>
<dbReference type="GO" id="GO:0005524">
    <property type="term" value="F:ATP binding"/>
    <property type="evidence" value="ECO:0007669"/>
    <property type="project" value="UniProtKB-UniRule"/>
</dbReference>
<dbReference type="InterPro" id="IPR010978">
    <property type="entry name" value="tRNA-bd_arm"/>
</dbReference>
<dbReference type="SUPFAM" id="SSF46589">
    <property type="entry name" value="tRNA-binding arm"/>
    <property type="match status" value="1"/>
</dbReference>
<dbReference type="GO" id="GO:0006432">
    <property type="term" value="P:phenylalanyl-tRNA aminoacylation"/>
    <property type="evidence" value="ECO:0007669"/>
    <property type="project" value="UniProtKB-UniRule"/>
</dbReference>
<dbReference type="SUPFAM" id="SSF55681">
    <property type="entry name" value="Class II aaRS and biotin synthetases"/>
    <property type="match status" value="1"/>
</dbReference>
<dbReference type="Pfam" id="PF02912">
    <property type="entry name" value="Phe_tRNA-synt_N"/>
    <property type="match status" value="1"/>
</dbReference>
<dbReference type="Proteomes" id="UP000256856">
    <property type="component" value="Chromosome"/>
</dbReference>
<proteinExistence type="inferred from homology"/>
<dbReference type="KEGG" id="ppet:C9I82_380"/>
<evidence type="ECO:0000259" key="14">
    <source>
        <dbReference type="PROSITE" id="PS50862"/>
    </source>
</evidence>
<comment type="subcellular location">
    <subcellularLocation>
        <location evidence="1 13">Cytoplasm</location>
    </subcellularLocation>
</comment>
<evidence type="ECO:0000256" key="3">
    <source>
        <dbReference type="ARBA" id="ARBA00011209"/>
    </source>
</evidence>
<evidence type="ECO:0000256" key="4">
    <source>
        <dbReference type="ARBA" id="ARBA00022490"/>
    </source>
</evidence>
<dbReference type="PROSITE" id="PS50862">
    <property type="entry name" value="AA_TRNA_LIGASE_II"/>
    <property type="match status" value="1"/>
</dbReference>
<dbReference type="InterPro" id="IPR045864">
    <property type="entry name" value="aa-tRNA-synth_II/BPL/LPL"/>
</dbReference>
<keyword evidence="16" id="KW-1185">Reference proteome</keyword>
<evidence type="ECO:0000256" key="12">
    <source>
        <dbReference type="ARBA" id="ARBA00049255"/>
    </source>
</evidence>
<keyword evidence="7 13" id="KW-0547">Nucleotide-binding</keyword>
<evidence type="ECO:0000313" key="15">
    <source>
        <dbReference type="EMBL" id="AXN02336.1"/>
    </source>
</evidence>
<evidence type="ECO:0000313" key="16">
    <source>
        <dbReference type="Proteomes" id="UP000256856"/>
    </source>
</evidence>
<evidence type="ECO:0000256" key="8">
    <source>
        <dbReference type="ARBA" id="ARBA00022840"/>
    </source>
</evidence>
<name>A0A346E031_9ENTR</name>
<evidence type="ECO:0000256" key="11">
    <source>
        <dbReference type="ARBA" id="ARBA00023146"/>
    </source>
</evidence>
<dbReference type="Gene3D" id="3.30.930.10">
    <property type="entry name" value="Bira Bifunctional Protein, Domain 2"/>
    <property type="match status" value="1"/>
</dbReference>
<comment type="subunit">
    <text evidence="3 13">Tetramer of two alpha and two beta subunits.</text>
</comment>
<evidence type="ECO:0000256" key="13">
    <source>
        <dbReference type="HAMAP-Rule" id="MF_00281"/>
    </source>
</evidence>
<keyword evidence="5 13" id="KW-0436">Ligase</keyword>
<dbReference type="PANTHER" id="PTHR11538">
    <property type="entry name" value="PHENYLALANYL-TRNA SYNTHETASE"/>
    <property type="match status" value="1"/>
</dbReference>
<evidence type="ECO:0000256" key="10">
    <source>
        <dbReference type="ARBA" id="ARBA00022917"/>
    </source>
</evidence>
<dbReference type="EMBL" id="CP028374">
    <property type="protein sequence ID" value="AXN02336.1"/>
    <property type="molecule type" value="Genomic_DNA"/>
</dbReference>
<dbReference type="InterPro" id="IPR006195">
    <property type="entry name" value="aa-tRNA-synth_II"/>
</dbReference>
<sequence>MIMFNFSKFLLKACDEINSIKDYVELDSLRIKYLGKNSFLNFQFKEMIKLDKQDRIKLGSILNRVKNSLLKIISRRKSKLDYLFCKNDLFLKNKIDISLPGRQIRNGSLHPINIIINLSKIFFSSLGFSYVFGPEIEDYYHNFDALNIPYGHPSRSKKDTFWFNNKYLLRTQTSSVQIRFMKKTSPPIRFISLGRVYRNDCDRLHTPMFHQIEGVMVDKNISISNLKWIIINFLRALFINKKYYIRFRPSYFPFTEPSIEVDIKINNSKWLEILGCGMIHTNVLSNVNIDSNIYSGFAFGIGVERLTMLYYNIKDLRVLFENDIRFLKQFK</sequence>
<feature type="binding site" evidence="13">
    <location>
        <position position="256"/>
    </location>
    <ligand>
        <name>Mg(2+)</name>
        <dbReference type="ChEBI" id="CHEBI:18420"/>
        <note>shared with beta subunit</note>
    </ligand>
</feature>
<reference evidence="15 16" key="1">
    <citation type="submission" date="2018-03" db="EMBL/GenBank/DDBJ databases">
        <title>A parallel universe: an anciently diverged bacterial symbiosis in a Hawaiian planthopper (Hemiptera: Cixiidae) reveals rearranged nutritional responsibilities.</title>
        <authorList>
            <person name="Bennett G."/>
            <person name="Mao M."/>
        </authorList>
    </citation>
    <scope>NUCLEOTIDE SEQUENCE [LARGE SCALE GENOMIC DNA]</scope>
    <source>
        <strain evidence="15 16">OLIH</strain>
    </source>
</reference>
<dbReference type="InterPro" id="IPR004529">
    <property type="entry name" value="Phe-tRNA-synth_IIc_asu"/>
</dbReference>
<dbReference type="Pfam" id="PF01409">
    <property type="entry name" value="tRNA-synt_2d"/>
    <property type="match status" value="1"/>
</dbReference>